<dbReference type="AlphaFoldDB" id="A0A8J5GTS8"/>
<evidence type="ECO:0000313" key="3">
    <source>
        <dbReference type="EMBL" id="KAG6514238.1"/>
    </source>
</evidence>
<proteinExistence type="predicted"/>
<feature type="domain" description="Carbamoyl phosphate synthase ATP-binding" evidence="2">
    <location>
        <begin position="125"/>
        <end position="139"/>
    </location>
</feature>
<accession>A0A8J5GTS8</accession>
<comment type="caution">
    <text evidence="3">The sequence shown here is derived from an EMBL/GenBank/DDBJ whole genome shotgun (WGS) entry which is preliminary data.</text>
</comment>
<gene>
    <name evidence="3" type="ORF">ZIOFF_024585</name>
</gene>
<dbReference type="SUPFAM" id="SSF56059">
    <property type="entry name" value="Glutathione synthetase ATP-binding domain-like"/>
    <property type="match status" value="1"/>
</dbReference>
<evidence type="ECO:0000313" key="4">
    <source>
        <dbReference type="Proteomes" id="UP000734854"/>
    </source>
</evidence>
<name>A0A8J5GTS8_ZINOF</name>
<dbReference type="GO" id="GO:0005524">
    <property type="term" value="F:ATP binding"/>
    <property type="evidence" value="ECO:0007669"/>
    <property type="project" value="InterPro"/>
</dbReference>
<organism evidence="3 4">
    <name type="scientific">Zingiber officinale</name>
    <name type="common">Ginger</name>
    <name type="synonym">Amomum zingiber</name>
    <dbReference type="NCBI Taxonomy" id="94328"/>
    <lineage>
        <taxon>Eukaryota</taxon>
        <taxon>Viridiplantae</taxon>
        <taxon>Streptophyta</taxon>
        <taxon>Embryophyta</taxon>
        <taxon>Tracheophyta</taxon>
        <taxon>Spermatophyta</taxon>
        <taxon>Magnoliopsida</taxon>
        <taxon>Liliopsida</taxon>
        <taxon>Zingiberales</taxon>
        <taxon>Zingiberaceae</taxon>
        <taxon>Zingiber</taxon>
    </lineage>
</organism>
<dbReference type="InterPro" id="IPR005479">
    <property type="entry name" value="CPAse_ATP-bd"/>
</dbReference>
<sequence>MDEPCGSTIPNGGIDPIKDFGPNKSGPFEGLMTLPPRRSYQDKLGKRNANAGDNKESAQVVALSAPTAKQTKKMVRDTEDDDLGKKKLDSIWVMGDKTIAREIMKKAGVPTSSKEAMKFAHEIDFPVMIKATTGGGGCAMRLTKESDEFMKLLQVEIILMGQLIFVNYEID</sequence>
<dbReference type="Gene3D" id="3.30.470.20">
    <property type="entry name" value="ATP-grasp fold, B domain"/>
    <property type="match status" value="1"/>
</dbReference>
<keyword evidence="4" id="KW-1185">Reference proteome</keyword>
<feature type="region of interest" description="Disordered" evidence="1">
    <location>
        <begin position="1"/>
        <end position="80"/>
    </location>
</feature>
<evidence type="ECO:0000259" key="2">
    <source>
        <dbReference type="PROSITE" id="PS00866"/>
    </source>
</evidence>
<reference evidence="3 4" key="1">
    <citation type="submission" date="2020-08" db="EMBL/GenBank/DDBJ databases">
        <title>Plant Genome Project.</title>
        <authorList>
            <person name="Zhang R.-G."/>
        </authorList>
    </citation>
    <scope>NUCLEOTIDE SEQUENCE [LARGE SCALE GENOMIC DNA]</scope>
    <source>
        <tissue evidence="3">Rhizome</tissue>
    </source>
</reference>
<dbReference type="InterPro" id="IPR051602">
    <property type="entry name" value="ACC_Biotin_Carboxylase"/>
</dbReference>
<dbReference type="Pfam" id="PF02786">
    <property type="entry name" value="CPSase_L_D2"/>
    <property type="match status" value="1"/>
</dbReference>
<dbReference type="PANTHER" id="PTHR48095">
    <property type="entry name" value="PYRUVATE CARBOXYLASE SUBUNIT A"/>
    <property type="match status" value="1"/>
</dbReference>
<protein>
    <recommendedName>
        <fullName evidence="2">Carbamoyl phosphate synthase ATP-binding domain-containing protein</fullName>
    </recommendedName>
</protein>
<dbReference type="PANTHER" id="PTHR48095:SF2">
    <property type="entry name" value="BIOTIN CARBOXYLASE, CHLOROPLASTIC"/>
    <property type="match status" value="1"/>
</dbReference>
<dbReference type="Proteomes" id="UP000734854">
    <property type="component" value="Unassembled WGS sequence"/>
</dbReference>
<evidence type="ECO:0000256" key="1">
    <source>
        <dbReference type="SAM" id="MobiDB-lite"/>
    </source>
</evidence>
<dbReference type="EMBL" id="JACMSC010000007">
    <property type="protein sequence ID" value="KAG6514238.1"/>
    <property type="molecule type" value="Genomic_DNA"/>
</dbReference>
<dbReference type="PROSITE" id="PS00866">
    <property type="entry name" value="CPSASE_1"/>
    <property type="match status" value="1"/>
</dbReference>